<dbReference type="GO" id="GO:0003676">
    <property type="term" value="F:nucleic acid binding"/>
    <property type="evidence" value="ECO:0007669"/>
    <property type="project" value="InterPro"/>
</dbReference>
<feature type="domain" description="DUF4817" evidence="3">
    <location>
        <begin position="39"/>
        <end position="91"/>
    </location>
</feature>
<keyword evidence="2" id="KW-1133">Transmembrane helix</keyword>
<dbReference type="Proteomes" id="UP000035681">
    <property type="component" value="Unplaced"/>
</dbReference>
<evidence type="ECO:0000313" key="4">
    <source>
        <dbReference type="Proteomes" id="UP000035681"/>
    </source>
</evidence>
<dbReference type="WBParaSite" id="TCONS_00015723.p1">
    <property type="protein sequence ID" value="TCONS_00015723.p1"/>
    <property type="gene ID" value="XLOC_010476"/>
</dbReference>
<feature type="compositionally biased region" description="Polar residues" evidence="1">
    <location>
        <begin position="1063"/>
        <end position="1082"/>
    </location>
</feature>
<dbReference type="Pfam" id="PF16087">
    <property type="entry name" value="DUF4817"/>
    <property type="match status" value="1"/>
</dbReference>
<accession>A0AAF5DQG0</accession>
<evidence type="ECO:0000259" key="3">
    <source>
        <dbReference type="Pfam" id="PF16087"/>
    </source>
</evidence>
<dbReference type="InterPro" id="IPR032135">
    <property type="entry name" value="DUF4817"/>
</dbReference>
<sequence>KFLKGYFIFKMIQFDSFTIVILILLLLTFGCNTNKLSNEQKTKIVELYREHGCKISVTQREFKNFYNLEKPPTRQTIRDIVERFNRCGSVADLSRCGRPKKAGTDDNIEQARESVTENKKASLRKRPQELCLDRESSQRTSTEALDLKSYNIQSSEKSANSHHTERLTYVTAFENLVKRNRQFLDKLIMSSEAHFYTEGYVNIQNLWVWGSEKPKPITEEPVKAKSVIVWCGVTSKRIIGPYFFEDENGETVTVNSLRYREMIQNFLIPELEGEEGMWFQQSGSPPHTTKETIDLLKSIFGDRIISKKCNINYPSQSPDLCAVDFFLWGYLRDRVYKKPSKTTDELKDIIEEEIGNIQPDTLKKVMENVLERFNLKLMRCKYNRIENILNSSFFPLVIRYRIKKNHRKYRVEKSSPFYSISNIKNDRTENDLFRTIPVLERTENDRFFSVCKDEVINSLTSSANFSKKQQKKNDLVHTEKKRSFSILSRTGIMEKDRFSFVCRSLLLISALTQINRGEFLEDNSDFNSVTSSSDSSRDYQEQIDNCITDLDKDIRQNVKDTDKSKKNTYDKLKDIFVTRYRSNTAVMNAYSITKLAGLVAQTLPNLQEEALLRHQLSKLLIHVKGKTWQRLQDKKYFYQTFDQAFYGLEFAVKNDKESEKFNGECNYCHIRGHKKIDCRKRISDEKKASNFSNDNQNIYRSNVIGKIRNFKLPLVEFCINRSTYTKMIDTGSKIGFIRLSTVIKHGYKIMPCENIIRQALETKAKTLGKVKVPIKLKNKICELKLFCIKNKFIDKAYDIDLDTSAITRFNFVINLAEKEVKIDNESVNLIETVDSNACNVSNLKLKEPIIEKDDAINKSPDKRREKNVSDIDTDMVIKPGKKFRLNKLELESSFGGCFTPYYLVENQNKNENLKDKNFCKKNNIVKYNESYEILNDSNRKLFNNRLRCTKDTKIERKCQSCAKTDVPSITYCELGKNKYKRSVTIKRGRGRPRKAITNDKKSSIDFHTNKYVDKGLKKKKPGRPLKTILKEERFFKSFSILISKKNNNNVEDTIFNNPLPDYDSNTSEPSPDNALRSSHSWN</sequence>
<dbReference type="Gene3D" id="3.30.420.10">
    <property type="entry name" value="Ribonuclease H-like superfamily/Ribonuclease H"/>
    <property type="match status" value="1"/>
</dbReference>
<feature type="region of interest" description="Disordered" evidence="1">
    <location>
        <begin position="98"/>
        <end position="120"/>
    </location>
</feature>
<dbReference type="InterPro" id="IPR036397">
    <property type="entry name" value="RNaseH_sf"/>
</dbReference>
<protein>
    <recommendedName>
        <fullName evidence="3">DUF4817 domain-containing protein</fullName>
    </recommendedName>
</protein>
<keyword evidence="4" id="KW-1185">Reference proteome</keyword>
<feature type="compositionally biased region" description="Basic and acidic residues" evidence="1">
    <location>
        <begin position="109"/>
        <end position="120"/>
    </location>
</feature>
<evidence type="ECO:0000256" key="1">
    <source>
        <dbReference type="SAM" id="MobiDB-lite"/>
    </source>
</evidence>
<name>A0AAF5DQG0_STRER</name>
<feature type="transmembrane region" description="Helical" evidence="2">
    <location>
        <begin position="12"/>
        <end position="30"/>
    </location>
</feature>
<dbReference type="PANTHER" id="PTHR47326:SF1">
    <property type="entry name" value="HTH PSQ-TYPE DOMAIN-CONTAINING PROTEIN"/>
    <property type="match status" value="1"/>
</dbReference>
<dbReference type="InterPro" id="IPR021109">
    <property type="entry name" value="Peptidase_aspartic_dom_sf"/>
</dbReference>
<keyword evidence="2" id="KW-0812">Transmembrane</keyword>
<reference evidence="5" key="1">
    <citation type="submission" date="2024-02" db="UniProtKB">
        <authorList>
            <consortium name="WormBaseParasite"/>
        </authorList>
    </citation>
    <scope>IDENTIFICATION</scope>
</reference>
<dbReference type="PANTHER" id="PTHR47326">
    <property type="entry name" value="TRANSPOSABLE ELEMENT TC3 TRANSPOSASE-LIKE PROTEIN"/>
    <property type="match status" value="1"/>
</dbReference>
<evidence type="ECO:0000256" key="2">
    <source>
        <dbReference type="SAM" id="Phobius"/>
    </source>
</evidence>
<dbReference type="AlphaFoldDB" id="A0AAF5DQG0"/>
<proteinExistence type="predicted"/>
<dbReference type="Gene3D" id="2.40.70.10">
    <property type="entry name" value="Acid Proteases"/>
    <property type="match status" value="1"/>
</dbReference>
<keyword evidence="2" id="KW-0472">Membrane</keyword>
<organism evidence="4 5">
    <name type="scientific">Strongyloides stercoralis</name>
    <name type="common">Threadworm</name>
    <dbReference type="NCBI Taxonomy" id="6248"/>
    <lineage>
        <taxon>Eukaryota</taxon>
        <taxon>Metazoa</taxon>
        <taxon>Ecdysozoa</taxon>
        <taxon>Nematoda</taxon>
        <taxon>Chromadorea</taxon>
        <taxon>Rhabditida</taxon>
        <taxon>Tylenchina</taxon>
        <taxon>Panagrolaimomorpha</taxon>
        <taxon>Strongyloidoidea</taxon>
        <taxon>Strongyloididae</taxon>
        <taxon>Strongyloides</taxon>
    </lineage>
</organism>
<evidence type="ECO:0000313" key="5">
    <source>
        <dbReference type="WBParaSite" id="TCONS_00015723.p1"/>
    </source>
</evidence>
<feature type="region of interest" description="Disordered" evidence="1">
    <location>
        <begin position="1060"/>
        <end position="1082"/>
    </location>
</feature>